<dbReference type="AlphaFoldDB" id="A0A5J5IHR0"/>
<dbReference type="Gene3D" id="3.30.160.100">
    <property type="entry name" value="Ribosome hibernation promotion factor-like"/>
    <property type="match status" value="1"/>
</dbReference>
<proteinExistence type="predicted"/>
<comment type="caution">
    <text evidence="1">The sequence shown here is derived from an EMBL/GenBank/DDBJ whole genome shotgun (WGS) entry which is preliminary data.</text>
</comment>
<dbReference type="EMBL" id="VYQF01000001">
    <property type="protein sequence ID" value="KAA9040625.1"/>
    <property type="molecule type" value="Genomic_DNA"/>
</dbReference>
<organism evidence="1 2">
    <name type="scientific">Ginsengibacter hankyongi</name>
    <dbReference type="NCBI Taxonomy" id="2607284"/>
    <lineage>
        <taxon>Bacteria</taxon>
        <taxon>Pseudomonadati</taxon>
        <taxon>Bacteroidota</taxon>
        <taxon>Chitinophagia</taxon>
        <taxon>Chitinophagales</taxon>
        <taxon>Chitinophagaceae</taxon>
        <taxon>Ginsengibacter</taxon>
    </lineage>
</organism>
<evidence type="ECO:0000313" key="2">
    <source>
        <dbReference type="Proteomes" id="UP000326903"/>
    </source>
</evidence>
<dbReference type="RefSeq" id="WP_150412685.1">
    <property type="nucleotide sequence ID" value="NZ_VYQF01000001.1"/>
</dbReference>
<accession>A0A5J5IHR0</accession>
<protein>
    <submittedName>
        <fullName evidence="1">Ribosome-associated translation inhibitor RaiA</fullName>
    </submittedName>
</protein>
<dbReference type="Proteomes" id="UP000326903">
    <property type="component" value="Unassembled WGS sequence"/>
</dbReference>
<dbReference type="InterPro" id="IPR036567">
    <property type="entry name" value="RHF-like"/>
</dbReference>
<keyword evidence="2" id="KW-1185">Reference proteome</keyword>
<dbReference type="InterPro" id="IPR003489">
    <property type="entry name" value="RHF/RaiA"/>
</dbReference>
<name>A0A5J5IHR0_9BACT</name>
<evidence type="ECO:0000313" key="1">
    <source>
        <dbReference type="EMBL" id="KAA9040625.1"/>
    </source>
</evidence>
<dbReference type="SUPFAM" id="SSF69754">
    <property type="entry name" value="Ribosome binding protein Y (YfiA homologue)"/>
    <property type="match status" value="1"/>
</dbReference>
<dbReference type="NCBIfam" id="TIGR00741">
    <property type="entry name" value="yfiA"/>
    <property type="match status" value="1"/>
</dbReference>
<sequence>MNITIKTLGFNAKPDLKDFAHDKAGKLSRFYDEIIECEVSFSIDKSSTKENKVCDIKLSIPGNDLLATAQCKTFEEATAQCVDALQRQIEKRKTKLMTH</sequence>
<dbReference type="Pfam" id="PF02482">
    <property type="entry name" value="Ribosomal_S30AE"/>
    <property type="match status" value="1"/>
</dbReference>
<gene>
    <name evidence="1" type="primary">raiA</name>
    <name evidence="1" type="ORF">FW778_00860</name>
</gene>
<reference evidence="1 2" key="1">
    <citation type="submission" date="2019-09" db="EMBL/GenBank/DDBJ databases">
        <title>Draft genome sequence of Ginsengibacter sp. BR5-29.</title>
        <authorList>
            <person name="Im W.-T."/>
        </authorList>
    </citation>
    <scope>NUCLEOTIDE SEQUENCE [LARGE SCALE GENOMIC DNA]</scope>
    <source>
        <strain evidence="1 2">BR5-29</strain>
    </source>
</reference>